<dbReference type="AlphaFoldDB" id="A0A5N3W0I2"/>
<proteinExistence type="predicted"/>
<keyword evidence="2" id="KW-1185">Reference proteome</keyword>
<dbReference type="PANTHER" id="PTHR46880:SF8">
    <property type="entry name" value="E3 SUMO-PROTEIN LIGASE KIAA1586"/>
    <property type="match status" value="1"/>
</dbReference>
<organism evidence="1 2">
    <name type="scientific">Muntiacus reevesi</name>
    <name type="common">Reeves' muntjac</name>
    <name type="synonym">Cervus reevesi</name>
    <dbReference type="NCBI Taxonomy" id="9886"/>
    <lineage>
        <taxon>Eukaryota</taxon>
        <taxon>Metazoa</taxon>
        <taxon>Chordata</taxon>
        <taxon>Craniata</taxon>
        <taxon>Vertebrata</taxon>
        <taxon>Euteleostomi</taxon>
        <taxon>Mammalia</taxon>
        <taxon>Eutheria</taxon>
        <taxon>Laurasiatheria</taxon>
        <taxon>Artiodactyla</taxon>
        <taxon>Ruminantia</taxon>
        <taxon>Pecora</taxon>
        <taxon>Cervidae</taxon>
        <taxon>Muntiacinae</taxon>
        <taxon>Muntiacus</taxon>
    </lineage>
</organism>
<protein>
    <recommendedName>
        <fullName evidence="3">DUF4371 domain-containing protein</fullName>
    </recommendedName>
</protein>
<name>A0A5N3W0I2_MUNRE</name>
<reference evidence="1 2" key="1">
    <citation type="submission" date="2019-06" db="EMBL/GenBank/DDBJ databases">
        <title>Discovery of a novel chromosome fission-fusion reversal in muntjac.</title>
        <authorList>
            <person name="Mudd A.B."/>
            <person name="Bredeson J.V."/>
            <person name="Baum R."/>
            <person name="Hockemeyer D."/>
            <person name="Rokhsar D.S."/>
        </authorList>
    </citation>
    <scope>NUCLEOTIDE SEQUENCE [LARGE SCALE GENOMIC DNA]</scope>
    <source>
        <strain evidence="1">UCam_UCB_Mr</strain>
        <tissue evidence="1">Fibroblast cell line</tissue>
    </source>
</reference>
<evidence type="ECO:0000313" key="2">
    <source>
        <dbReference type="Proteomes" id="UP000326062"/>
    </source>
</evidence>
<dbReference type="GO" id="GO:0061665">
    <property type="term" value="F:SUMO ligase activity"/>
    <property type="evidence" value="ECO:0007669"/>
    <property type="project" value="TreeGrafter"/>
</dbReference>
<dbReference type="GO" id="GO:0016925">
    <property type="term" value="P:protein sumoylation"/>
    <property type="evidence" value="ECO:0007669"/>
    <property type="project" value="TreeGrafter"/>
</dbReference>
<feature type="non-terminal residue" evidence="1">
    <location>
        <position position="1"/>
    </location>
</feature>
<dbReference type="PANTHER" id="PTHR46880">
    <property type="entry name" value="RAS-ASSOCIATING DOMAIN-CONTAINING PROTEIN"/>
    <property type="match status" value="1"/>
</dbReference>
<evidence type="ECO:0008006" key="3">
    <source>
        <dbReference type="Google" id="ProtNLM"/>
    </source>
</evidence>
<comment type="caution">
    <text evidence="1">The sequence shown here is derived from an EMBL/GenBank/DDBJ whole genome shotgun (WGS) entry which is preliminary data.</text>
</comment>
<dbReference type="EMBL" id="VCEB01000022">
    <property type="protein sequence ID" value="KAB0354970.1"/>
    <property type="molecule type" value="Genomic_DNA"/>
</dbReference>
<sequence>VLQKRPPAGSLFSSPSLCVSTTLLSERPSRHLLEYIDLICGDDKEPRTSCSDGDFLHFLNAKKVKTDTESSDSNKNYCGLSKSKESDFKYAEQPIIEEKPSSSSKEKMDNLVLPDCWNEKQVVMFTEQYKWLEIKEGLGSKAEDHVHMFKEWIAYLAIPNGNNKTTRQHDISKAHGKIQDLLKESINDSVSNLTVYSLVKHSRPLSDIAEHVAKEMKMTTFKDIIEEKVKICVTVDEASTVSKKRTLMIYVQCTVKSGVATKLLESFPESIIGNCLNHRLHLSLDDSISEIKQVNHLKIFLDKNCSNYHPPNTNQNKLLGDVPKDLEIEVIKIGQCTACYCCVACVSCVYLHCCLSHSGLAKRLANSPINLNLDIPFNRNHKFNALSRNMLLENIIQHMNLCLLPNRRHDEMVKKSYSCETLKFEIDLNDFGEFVNNNIKSNNVSVPKPIQKANSYAEAERGFNLMNIICTRVRNSLTIGHISDLMTINLLGKELAGWDATAFVKSWPNCNHRLAVDSRVRQEPTKACKSQMALWNLQ</sequence>
<gene>
    <name evidence="1" type="ORF">FD755_022429</name>
</gene>
<evidence type="ECO:0000313" key="1">
    <source>
        <dbReference type="EMBL" id="KAB0354970.1"/>
    </source>
</evidence>
<dbReference type="Proteomes" id="UP000326062">
    <property type="component" value="Chromosome 22"/>
</dbReference>
<accession>A0A5N3W0I2</accession>